<keyword evidence="3" id="KW-1185">Reference proteome</keyword>
<comment type="caution">
    <text evidence="2">The sequence shown here is derived from an EMBL/GenBank/DDBJ whole genome shotgun (WGS) entry which is preliminary data.</text>
</comment>
<dbReference type="Proteomes" id="UP000767854">
    <property type="component" value="Unassembled WGS sequence"/>
</dbReference>
<protein>
    <submittedName>
        <fullName evidence="2">Ferric reductase</fullName>
    </submittedName>
</protein>
<gene>
    <name evidence="2" type="ORF">JOC49_002326</name>
</gene>
<feature type="transmembrane region" description="Helical" evidence="1">
    <location>
        <begin position="77"/>
        <end position="99"/>
    </location>
</feature>
<evidence type="ECO:0000313" key="2">
    <source>
        <dbReference type="EMBL" id="MBM7562765.1"/>
    </source>
</evidence>
<sequence>MKKVYEELKIDIGQAIKIPSTTTIMIMIIYPLLEIFIYLFVGNALPLKAALYAFLLTLIPFVLGYKISNKIFEYVEVVILLVLSFFIVFSGITLKSAIFSFDFPLFFYFISIIICIIWTLIDFSELSRLRQRRKEYKESMKTTNNVITDNQVDGMEV</sequence>
<keyword evidence="1" id="KW-0472">Membrane</keyword>
<keyword evidence="1" id="KW-0812">Transmembrane</keyword>
<evidence type="ECO:0000256" key="1">
    <source>
        <dbReference type="SAM" id="Phobius"/>
    </source>
</evidence>
<proteinExistence type="predicted"/>
<reference evidence="2 3" key="1">
    <citation type="submission" date="2021-01" db="EMBL/GenBank/DDBJ databases">
        <title>Genomic Encyclopedia of Type Strains, Phase IV (KMG-IV): sequencing the most valuable type-strain genomes for metagenomic binning, comparative biology and taxonomic classification.</title>
        <authorList>
            <person name="Goeker M."/>
        </authorList>
    </citation>
    <scope>NUCLEOTIDE SEQUENCE [LARGE SCALE GENOMIC DNA]</scope>
    <source>
        <strain evidence="2 3">DSM 24436</strain>
    </source>
</reference>
<accession>A0ABS2MTT9</accession>
<feature type="transmembrane region" description="Helical" evidence="1">
    <location>
        <begin position="21"/>
        <end position="41"/>
    </location>
</feature>
<name>A0ABS2MTT9_9FIRM</name>
<dbReference type="RefSeq" id="WP_204665192.1">
    <property type="nucleotide sequence ID" value="NZ_JAFBDT010000029.1"/>
</dbReference>
<keyword evidence="1" id="KW-1133">Transmembrane helix</keyword>
<feature type="transmembrane region" description="Helical" evidence="1">
    <location>
        <begin position="105"/>
        <end position="124"/>
    </location>
</feature>
<dbReference type="EMBL" id="JAFBDT010000029">
    <property type="protein sequence ID" value="MBM7562765.1"/>
    <property type="molecule type" value="Genomic_DNA"/>
</dbReference>
<organism evidence="2 3">
    <name type="scientific">Fusibacter tunisiensis</name>
    <dbReference type="NCBI Taxonomy" id="1008308"/>
    <lineage>
        <taxon>Bacteria</taxon>
        <taxon>Bacillati</taxon>
        <taxon>Bacillota</taxon>
        <taxon>Clostridia</taxon>
        <taxon>Eubacteriales</taxon>
        <taxon>Eubacteriales Family XII. Incertae Sedis</taxon>
        <taxon>Fusibacter</taxon>
    </lineage>
</organism>
<evidence type="ECO:0000313" key="3">
    <source>
        <dbReference type="Proteomes" id="UP000767854"/>
    </source>
</evidence>
<feature type="transmembrane region" description="Helical" evidence="1">
    <location>
        <begin position="47"/>
        <end position="65"/>
    </location>
</feature>